<sequence length="151" mass="16668">MARVGSDQTGIFVHNFIFQSNNQSYGLVQSIGVLEVAKKLIYLSLTCSDIAYAVSVNQFMLSPNEGHIGAVMRILGYLKSARPGKGLMFKKHLVQPVAQSSAKAKYRGIAHGICELLWLRWLLSELGFKPKGAMRPFCNNQTARAIVDNPI</sequence>
<organism evidence="1 2">
    <name type="scientific">Malus domestica</name>
    <name type="common">Apple</name>
    <name type="synonym">Pyrus malus</name>
    <dbReference type="NCBI Taxonomy" id="3750"/>
    <lineage>
        <taxon>Eukaryota</taxon>
        <taxon>Viridiplantae</taxon>
        <taxon>Streptophyta</taxon>
        <taxon>Embryophyta</taxon>
        <taxon>Tracheophyta</taxon>
        <taxon>Spermatophyta</taxon>
        <taxon>Magnoliopsida</taxon>
        <taxon>eudicotyledons</taxon>
        <taxon>Gunneridae</taxon>
        <taxon>Pentapetalae</taxon>
        <taxon>rosids</taxon>
        <taxon>fabids</taxon>
        <taxon>Rosales</taxon>
        <taxon>Rosaceae</taxon>
        <taxon>Amygdaloideae</taxon>
        <taxon>Maleae</taxon>
        <taxon>Malus</taxon>
    </lineage>
</organism>
<dbReference type="EMBL" id="RDQH01000331">
    <property type="protein sequence ID" value="RXH98913.1"/>
    <property type="molecule type" value="Genomic_DNA"/>
</dbReference>
<comment type="caution">
    <text evidence="1">The sequence shown here is derived from an EMBL/GenBank/DDBJ whole genome shotgun (WGS) entry which is preliminary data.</text>
</comment>
<protein>
    <recommendedName>
        <fullName evidence="3">Reverse transcriptase Ty1/copia-type domain-containing protein</fullName>
    </recommendedName>
</protein>
<evidence type="ECO:0000313" key="2">
    <source>
        <dbReference type="Proteomes" id="UP000290289"/>
    </source>
</evidence>
<dbReference type="PANTHER" id="PTHR11439:SF467">
    <property type="entry name" value="INTEGRASE CATALYTIC DOMAIN-CONTAINING PROTEIN"/>
    <property type="match status" value="1"/>
</dbReference>
<dbReference type="Proteomes" id="UP000290289">
    <property type="component" value="Chromosome 5"/>
</dbReference>
<dbReference type="AlphaFoldDB" id="A0A498JY52"/>
<keyword evidence="2" id="KW-1185">Reference proteome</keyword>
<name>A0A498JY52_MALDO</name>
<dbReference type="CDD" id="cd09272">
    <property type="entry name" value="RNase_HI_RT_Ty1"/>
    <property type="match status" value="1"/>
</dbReference>
<evidence type="ECO:0008006" key="3">
    <source>
        <dbReference type="Google" id="ProtNLM"/>
    </source>
</evidence>
<gene>
    <name evidence="1" type="ORF">DVH24_011238</name>
</gene>
<proteinExistence type="predicted"/>
<accession>A0A498JY52</accession>
<evidence type="ECO:0000313" key="1">
    <source>
        <dbReference type="EMBL" id="RXH98913.1"/>
    </source>
</evidence>
<dbReference type="PANTHER" id="PTHR11439">
    <property type="entry name" value="GAG-POL-RELATED RETROTRANSPOSON"/>
    <property type="match status" value="1"/>
</dbReference>
<reference evidence="1 2" key="1">
    <citation type="submission" date="2018-10" db="EMBL/GenBank/DDBJ databases">
        <title>A high-quality apple genome assembly.</title>
        <authorList>
            <person name="Hu J."/>
        </authorList>
    </citation>
    <scope>NUCLEOTIDE SEQUENCE [LARGE SCALE GENOMIC DNA]</scope>
    <source>
        <strain evidence="2">cv. HFTH1</strain>
        <tissue evidence="1">Young leaf</tissue>
    </source>
</reference>